<dbReference type="Pfam" id="PF12836">
    <property type="entry name" value="HHH_3"/>
    <property type="match status" value="1"/>
</dbReference>
<dbReference type="PANTHER" id="PTHR21180:SF32">
    <property type="entry name" value="ENDONUCLEASE_EXONUCLEASE_PHOSPHATASE FAMILY DOMAIN-CONTAINING PROTEIN 1"/>
    <property type="match status" value="1"/>
</dbReference>
<organism evidence="3">
    <name type="scientific">candidate division WOR-3 bacterium</name>
    <dbReference type="NCBI Taxonomy" id="2052148"/>
    <lineage>
        <taxon>Bacteria</taxon>
        <taxon>Bacteria division WOR-3</taxon>
    </lineage>
</organism>
<gene>
    <name evidence="3" type="ORF">ENU66_04365</name>
</gene>
<keyword evidence="1" id="KW-1133">Transmembrane helix</keyword>
<name>A0A7V3ZXR8_UNCW3</name>
<dbReference type="Gene3D" id="1.10.150.320">
    <property type="entry name" value="Photosystem II 12 kDa extrinsic protein"/>
    <property type="match status" value="1"/>
</dbReference>
<dbReference type="AlphaFoldDB" id="A0A7V3ZXR8"/>
<evidence type="ECO:0000259" key="2">
    <source>
        <dbReference type="SMART" id="SM00278"/>
    </source>
</evidence>
<evidence type="ECO:0000313" key="3">
    <source>
        <dbReference type="EMBL" id="HGL17544.1"/>
    </source>
</evidence>
<dbReference type="SUPFAM" id="SSF47781">
    <property type="entry name" value="RuvA domain 2-like"/>
    <property type="match status" value="1"/>
</dbReference>
<dbReference type="SMART" id="SM00278">
    <property type="entry name" value="HhH1"/>
    <property type="match status" value="2"/>
</dbReference>
<protein>
    <submittedName>
        <fullName evidence="3">Helix-hairpin-helix domain-containing protein</fullName>
    </submittedName>
</protein>
<dbReference type="GO" id="GO:0006281">
    <property type="term" value="P:DNA repair"/>
    <property type="evidence" value="ECO:0007669"/>
    <property type="project" value="InterPro"/>
</dbReference>
<dbReference type="PANTHER" id="PTHR21180">
    <property type="entry name" value="ENDONUCLEASE/EXONUCLEASE/PHOSPHATASE FAMILY DOMAIN-CONTAINING PROTEIN 1"/>
    <property type="match status" value="1"/>
</dbReference>
<feature type="transmembrane region" description="Helical" evidence="1">
    <location>
        <begin position="9"/>
        <end position="25"/>
    </location>
</feature>
<accession>A0A7V3ZXR8</accession>
<comment type="caution">
    <text evidence="3">The sequence shown here is derived from an EMBL/GenBank/DDBJ whole genome shotgun (WGS) entry which is preliminary data.</text>
</comment>
<dbReference type="InterPro" id="IPR003583">
    <property type="entry name" value="Hlx-hairpin-Hlx_DNA-bd_motif"/>
</dbReference>
<feature type="domain" description="Helix-hairpin-helix DNA-binding motif class 1" evidence="2">
    <location>
        <begin position="97"/>
        <end position="116"/>
    </location>
</feature>
<evidence type="ECO:0000256" key="1">
    <source>
        <dbReference type="SAM" id="Phobius"/>
    </source>
</evidence>
<dbReference type="EMBL" id="DTDJ01000029">
    <property type="protein sequence ID" value="HGL17544.1"/>
    <property type="molecule type" value="Genomic_DNA"/>
</dbReference>
<keyword evidence="1" id="KW-0812">Transmembrane</keyword>
<sequence>MWFTKEERIGLLLIGISMLAGGLLLNKKEEGDLAKLKNAALEGLTKDVSEENVKVLKRKLNLNTASFDELTRVPGIGPKTALLILERRERKKFANIDELKEIKGIGDKKLEKIKEYVEVR</sequence>
<dbReference type="GO" id="GO:0003677">
    <property type="term" value="F:DNA binding"/>
    <property type="evidence" value="ECO:0007669"/>
    <property type="project" value="InterPro"/>
</dbReference>
<proteinExistence type="predicted"/>
<dbReference type="InterPro" id="IPR051675">
    <property type="entry name" value="Endo/Exo/Phosphatase_dom_1"/>
</dbReference>
<dbReference type="InterPro" id="IPR010994">
    <property type="entry name" value="RuvA_2-like"/>
</dbReference>
<reference evidence="3" key="1">
    <citation type="journal article" date="2020" name="mSystems">
        <title>Genome- and Community-Level Interaction Insights into Carbon Utilization and Element Cycling Functions of Hydrothermarchaeota in Hydrothermal Sediment.</title>
        <authorList>
            <person name="Zhou Z."/>
            <person name="Liu Y."/>
            <person name="Xu W."/>
            <person name="Pan J."/>
            <person name="Luo Z.H."/>
            <person name="Li M."/>
        </authorList>
    </citation>
    <scope>NUCLEOTIDE SEQUENCE [LARGE SCALE GENOMIC DNA]</scope>
    <source>
        <strain evidence="3">SpSt-69</strain>
    </source>
</reference>
<keyword evidence="1" id="KW-0472">Membrane</keyword>
<feature type="domain" description="Helix-hairpin-helix DNA-binding motif class 1" evidence="2">
    <location>
        <begin position="68"/>
        <end position="87"/>
    </location>
</feature>